<dbReference type="AlphaFoldDB" id="A0A6J4RXW4"/>
<evidence type="ECO:0000313" key="5">
    <source>
        <dbReference type="EMBL" id="CAA9484088.1"/>
    </source>
</evidence>
<gene>
    <name evidence="5" type="ORF">AVDCRST_MAG17-347</name>
</gene>
<dbReference type="SUPFAM" id="SSF109604">
    <property type="entry name" value="HD-domain/PDEase-like"/>
    <property type="match status" value="1"/>
</dbReference>
<organism evidence="5">
    <name type="scientific">uncultured Solirubrobacterales bacterium</name>
    <dbReference type="NCBI Taxonomy" id="768556"/>
    <lineage>
        <taxon>Bacteria</taxon>
        <taxon>Bacillati</taxon>
        <taxon>Actinomycetota</taxon>
        <taxon>Thermoleophilia</taxon>
        <taxon>Solirubrobacterales</taxon>
        <taxon>environmental samples</taxon>
    </lineage>
</organism>
<dbReference type="Gene3D" id="3.30.70.270">
    <property type="match status" value="1"/>
</dbReference>
<evidence type="ECO:0000256" key="1">
    <source>
        <dbReference type="SAM" id="MobiDB-lite"/>
    </source>
</evidence>
<dbReference type="NCBIfam" id="TIGR00254">
    <property type="entry name" value="GGDEF"/>
    <property type="match status" value="1"/>
</dbReference>
<dbReference type="InterPro" id="IPR003607">
    <property type="entry name" value="HD/PDEase_dom"/>
</dbReference>
<feature type="region of interest" description="Disordered" evidence="1">
    <location>
        <begin position="95"/>
        <end position="142"/>
    </location>
</feature>
<dbReference type="SMART" id="SM00471">
    <property type="entry name" value="HDc"/>
    <property type="match status" value="1"/>
</dbReference>
<dbReference type="InterPro" id="IPR052020">
    <property type="entry name" value="Cyclic_di-GMP/3'3'-cGAMP_PDE"/>
</dbReference>
<feature type="domain" description="HD-GYP" evidence="4">
    <location>
        <begin position="309"/>
        <end position="504"/>
    </location>
</feature>
<evidence type="ECO:0000256" key="2">
    <source>
        <dbReference type="SAM" id="Phobius"/>
    </source>
</evidence>
<dbReference type="InterPro" id="IPR037522">
    <property type="entry name" value="HD_GYP_dom"/>
</dbReference>
<evidence type="ECO:0000259" key="3">
    <source>
        <dbReference type="PROSITE" id="PS50887"/>
    </source>
</evidence>
<protein>
    <submittedName>
        <fullName evidence="5">Response regulator receiver domain with sensory domain</fullName>
    </submittedName>
</protein>
<keyword evidence="2" id="KW-1133">Transmembrane helix</keyword>
<dbReference type="PROSITE" id="PS51832">
    <property type="entry name" value="HD_GYP"/>
    <property type="match status" value="1"/>
</dbReference>
<dbReference type="Gene3D" id="1.10.3210.10">
    <property type="entry name" value="Hypothetical protein af1432"/>
    <property type="match status" value="1"/>
</dbReference>
<dbReference type="Pfam" id="PF00990">
    <property type="entry name" value="GGDEF"/>
    <property type="match status" value="1"/>
</dbReference>
<evidence type="ECO:0000259" key="4">
    <source>
        <dbReference type="PROSITE" id="PS51832"/>
    </source>
</evidence>
<reference evidence="5" key="1">
    <citation type="submission" date="2020-02" db="EMBL/GenBank/DDBJ databases">
        <authorList>
            <person name="Meier V. D."/>
        </authorList>
    </citation>
    <scope>NUCLEOTIDE SEQUENCE</scope>
    <source>
        <strain evidence="5">AVDCRST_MAG17</strain>
    </source>
</reference>
<dbReference type="PROSITE" id="PS50887">
    <property type="entry name" value="GGDEF"/>
    <property type="match status" value="1"/>
</dbReference>
<name>A0A6J4RXW4_9ACTN</name>
<dbReference type="Pfam" id="PF13487">
    <property type="entry name" value="HD_5"/>
    <property type="match status" value="1"/>
</dbReference>
<feature type="domain" description="GGDEF" evidence="3">
    <location>
        <begin position="559"/>
        <end position="679"/>
    </location>
</feature>
<feature type="transmembrane region" description="Helical" evidence="2">
    <location>
        <begin position="42"/>
        <end position="61"/>
    </location>
</feature>
<dbReference type="SMART" id="SM00267">
    <property type="entry name" value="GGDEF"/>
    <property type="match status" value="1"/>
</dbReference>
<dbReference type="SMART" id="SM00065">
    <property type="entry name" value="GAF"/>
    <property type="match status" value="1"/>
</dbReference>
<keyword evidence="2" id="KW-0472">Membrane</keyword>
<sequence length="679" mass="73630">MKSHLLGLLLPLLVLAALLVAALLILIPGITGSGAIVTPAEAIVLLILTVLAAGLGGVASWRERRQRKRALAARGDLEGAQERLDERERAIEERDEKLRERDESLRQRDEQLSETEERARGLGEQVDQERRQSRQLAEARAGDRSYVRRLKNEISRVSTERGPLGRTDDVPQLILRLATSLLEAEKGLLLSRKDRDNDGDLDLLAAEGFGEDPEHSPLAQRFAKQVLDRDTTLREDAPAGGGDEGADHAADQEIHNLVAIPFYVRDDFDGVVVCANRDGGFEELDDETLVALGDQAGSLLDNARLRGELRGAYVSTVSLLTEALEAKDPFLRGHSEEVSDYVAAVADELDLPENERENLLFASLLHDVGKIGISERILLKPAALTPDERSVIELHPRIGSRLVEQVPALRPLAETILYHHERWDGTGYPSRLTGPQIPLEARIVSVADCFSAMTAERPYRGRMPVEDACREVEACAGTQFDPTVAAAFVAAVRRRPPVPQEGLAAALDDPEIRQRRGDREPLLGFGSISVTDSVTLLYSHGYFRQVVDAEAKRAEIQGRAFSVVLIELIGLEEENRRSGFPAGDAALSAAGRTLQRVAVLHGGTAARHGGDRLALALPGADLDTALRLAEEVIGGLPTSLRARGGVGQWQPGDTGDDVVARARGALAGEPSRQPAGPRG</sequence>
<dbReference type="Gene3D" id="3.30.450.40">
    <property type="match status" value="1"/>
</dbReference>
<proteinExistence type="predicted"/>
<dbReference type="InterPro" id="IPR000160">
    <property type="entry name" value="GGDEF_dom"/>
</dbReference>
<keyword evidence="2" id="KW-0812">Transmembrane</keyword>
<dbReference type="SUPFAM" id="SSF55073">
    <property type="entry name" value="Nucleotide cyclase"/>
    <property type="match status" value="1"/>
</dbReference>
<dbReference type="EMBL" id="CADCVV010000024">
    <property type="protein sequence ID" value="CAA9484088.1"/>
    <property type="molecule type" value="Genomic_DNA"/>
</dbReference>
<dbReference type="InterPro" id="IPR003018">
    <property type="entry name" value="GAF"/>
</dbReference>
<accession>A0A6J4RXW4</accession>
<feature type="compositionally biased region" description="Basic and acidic residues" evidence="1">
    <location>
        <begin position="95"/>
        <end position="132"/>
    </location>
</feature>
<dbReference type="InterPro" id="IPR029787">
    <property type="entry name" value="Nucleotide_cyclase"/>
</dbReference>
<dbReference type="SUPFAM" id="SSF55781">
    <property type="entry name" value="GAF domain-like"/>
    <property type="match status" value="1"/>
</dbReference>
<dbReference type="PANTHER" id="PTHR45228">
    <property type="entry name" value="CYCLIC DI-GMP PHOSPHODIESTERASE TM_0186-RELATED"/>
    <property type="match status" value="1"/>
</dbReference>
<dbReference type="PANTHER" id="PTHR45228:SF1">
    <property type="entry name" value="CYCLIC DI-GMP PHOSPHODIESTERASE TM_0186"/>
    <property type="match status" value="1"/>
</dbReference>
<dbReference type="CDD" id="cd00077">
    <property type="entry name" value="HDc"/>
    <property type="match status" value="1"/>
</dbReference>
<dbReference type="InterPro" id="IPR043128">
    <property type="entry name" value="Rev_trsase/Diguanyl_cyclase"/>
</dbReference>
<dbReference type="InterPro" id="IPR029016">
    <property type="entry name" value="GAF-like_dom_sf"/>
</dbReference>